<dbReference type="GO" id="GO:0140359">
    <property type="term" value="F:ABC-type transporter activity"/>
    <property type="evidence" value="ECO:0007669"/>
    <property type="project" value="InterPro"/>
</dbReference>
<dbReference type="SUPFAM" id="SSF90123">
    <property type="entry name" value="ABC transporter transmembrane region"/>
    <property type="match status" value="1"/>
</dbReference>
<comment type="subcellular location">
    <subcellularLocation>
        <location evidence="1">Cell membrane</location>
        <topology evidence="1">Multi-pass membrane protein</topology>
    </subcellularLocation>
</comment>
<dbReference type="PROSITE" id="PS00211">
    <property type="entry name" value="ABC_TRANSPORTER_1"/>
    <property type="match status" value="1"/>
</dbReference>
<keyword evidence="7 13" id="KW-0067">ATP-binding</keyword>
<dbReference type="InterPro" id="IPR011527">
    <property type="entry name" value="ABC1_TM_dom"/>
</dbReference>
<keyword evidence="14" id="KW-1185">Reference proteome</keyword>
<dbReference type="NCBIfam" id="TIGR03797">
    <property type="entry name" value="NHLM_micro_ABC2"/>
    <property type="match status" value="1"/>
</dbReference>
<evidence type="ECO:0000256" key="6">
    <source>
        <dbReference type="ARBA" id="ARBA00022741"/>
    </source>
</evidence>
<gene>
    <name evidence="13" type="primary">hlyB</name>
    <name evidence="13" type="ORF">Mame_02708</name>
</gene>
<dbReference type="PROSITE" id="PS50929">
    <property type="entry name" value="ABC_TM1F"/>
    <property type="match status" value="1"/>
</dbReference>
<dbReference type="RefSeq" id="WP_018063023.1">
    <property type="nucleotide sequence ID" value="NZ_AQWH01000002.1"/>
</dbReference>
<evidence type="ECO:0000313" key="14">
    <source>
        <dbReference type="Proteomes" id="UP000191135"/>
    </source>
</evidence>
<keyword evidence="5 10" id="KW-0812">Transmembrane</keyword>
<evidence type="ECO:0000256" key="1">
    <source>
        <dbReference type="ARBA" id="ARBA00004651"/>
    </source>
</evidence>
<dbReference type="EMBL" id="CP020330">
    <property type="protein sequence ID" value="AQZ52033.1"/>
    <property type="molecule type" value="Genomic_DNA"/>
</dbReference>
<dbReference type="InterPro" id="IPR017871">
    <property type="entry name" value="ABC_transporter-like_CS"/>
</dbReference>
<dbReference type="KEGG" id="mmed:Mame_02708"/>
<evidence type="ECO:0000256" key="3">
    <source>
        <dbReference type="ARBA" id="ARBA00022448"/>
    </source>
</evidence>
<dbReference type="InterPro" id="IPR022515">
    <property type="entry name" value="NHPM_micro_ABC2"/>
</dbReference>
<reference evidence="13 14" key="1">
    <citation type="submission" date="2017-03" db="EMBL/GenBank/DDBJ databases">
        <title>Foreign affairs: Plasmid Transfer between Roseobacters and Rhizobia.</title>
        <authorList>
            <person name="Bartling P."/>
            <person name="Bunk B."/>
            <person name="Overmann J."/>
            <person name="Brinkmann H."/>
            <person name="Petersen J."/>
        </authorList>
    </citation>
    <scope>NUCLEOTIDE SEQUENCE [LARGE SCALE GENOMIC DNA]</scope>
    <source>
        <strain evidence="13 14">MACL11</strain>
    </source>
</reference>
<dbReference type="InterPro" id="IPR003593">
    <property type="entry name" value="AAA+_ATPase"/>
</dbReference>
<dbReference type="InterPro" id="IPR027417">
    <property type="entry name" value="P-loop_NTPase"/>
</dbReference>
<feature type="domain" description="ABC transporter" evidence="11">
    <location>
        <begin position="711"/>
        <end position="943"/>
    </location>
</feature>
<dbReference type="PANTHER" id="PTHR24221:SF654">
    <property type="entry name" value="ATP-BINDING CASSETTE SUB-FAMILY B MEMBER 6"/>
    <property type="match status" value="1"/>
</dbReference>
<evidence type="ECO:0000256" key="5">
    <source>
        <dbReference type="ARBA" id="ARBA00022692"/>
    </source>
</evidence>
<organism evidence="13 14">
    <name type="scientific">Martelella mediterranea DSM 17316</name>
    <dbReference type="NCBI Taxonomy" id="1122214"/>
    <lineage>
        <taxon>Bacteria</taxon>
        <taxon>Pseudomonadati</taxon>
        <taxon>Pseudomonadota</taxon>
        <taxon>Alphaproteobacteria</taxon>
        <taxon>Hyphomicrobiales</taxon>
        <taxon>Aurantimonadaceae</taxon>
        <taxon>Martelella</taxon>
    </lineage>
</organism>
<keyword evidence="6" id="KW-0547">Nucleotide-binding</keyword>
<dbReference type="SUPFAM" id="SSF52540">
    <property type="entry name" value="P-loop containing nucleoside triphosphate hydrolases"/>
    <property type="match status" value="1"/>
</dbReference>
<evidence type="ECO:0000256" key="2">
    <source>
        <dbReference type="ARBA" id="ARBA00005417"/>
    </source>
</evidence>
<comment type="similarity">
    <text evidence="2">Belongs to the ABC transporter superfamily.</text>
</comment>
<evidence type="ECO:0000256" key="7">
    <source>
        <dbReference type="ARBA" id="ARBA00022840"/>
    </source>
</evidence>
<dbReference type="GO" id="GO:0016887">
    <property type="term" value="F:ATP hydrolysis activity"/>
    <property type="evidence" value="ECO:0007669"/>
    <property type="project" value="InterPro"/>
</dbReference>
<dbReference type="PANTHER" id="PTHR24221">
    <property type="entry name" value="ATP-BINDING CASSETTE SUB-FAMILY B"/>
    <property type="match status" value="1"/>
</dbReference>
<dbReference type="GO" id="GO:0034040">
    <property type="term" value="F:ATPase-coupled lipid transmembrane transporter activity"/>
    <property type="evidence" value="ECO:0007669"/>
    <property type="project" value="TreeGrafter"/>
</dbReference>
<keyword evidence="8 10" id="KW-1133">Transmembrane helix</keyword>
<dbReference type="PROSITE" id="PS50893">
    <property type="entry name" value="ABC_TRANSPORTER_2"/>
    <property type="match status" value="1"/>
</dbReference>
<dbReference type="AlphaFoldDB" id="A0A1U9Z2V4"/>
<evidence type="ECO:0000313" key="13">
    <source>
        <dbReference type="EMBL" id="AQZ52033.1"/>
    </source>
</evidence>
<dbReference type="eggNOG" id="COG2274">
    <property type="taxonomic scope" value="Bacteria"/>
</dbReference>
<keyword evidence="9 10" id="KW-0472">Membrane</keyword>
<feature type="transmembrane region" description="Helical" evidence="10">
    <location>
        <begin position="396"/>
        <end position="419"/>
    </location>
</feature>
<evidence type="ECO:0000259" key="12">
    <source>
        <dbReference type="PROSITE" id="PS50929"/>
    </source>
</evidence>
<dbReference type="GO" id="GO:0005886">
    <property type="term" value="C:plasma membrane"/>
    <property type="evidence" value="ECO:0007669"/>
    <property type="project" value="UniProtKB-SubCell"/>
</dbReference>
<feature type="transmembrane region" description="Helical" evidence="10">
    <location>
        <begin position="540"/>
        <end position="563"/>
    </location>
</feature>
<dbReference type="OrthoDB" id="9787557at2"/>
<feature type="domain" description="ABC transmembrane type-1" evidence="12">
    <location>
        <begin position="400"/>
        <end position="679"/>
    </location>
</feature>
<dbReference type="GO" id="GO:0005524">
    <property type="term" value="F:ATP binding"/>
    <property type="evidence" value="ECO:0007669"/>
    <property type="project" value="UniProtKB-KW"/>
</dbReference>
<dbReference type="SMART" id="SM00382">
    <property type="entry name" value="AAA"/>
    <property type="match status" value="1"/>
</dbReference>
<dbReference type="Proteomes" id="UP000191135">
    <property type="component" value="Chromosome"/>
</dbReference>
<dbReference type="STRING" id="1122214.Mame_02708"/>
<evidence type="ECO:0000256" key="4">
    <source>
        <dbReference type="ARBA" id="ARBA00022475"/>
    </source>
</evidence>
<name>A0A1U9Z2V4_9HYPH</name>
<dbReference type="FunFam" id="3.40.50.300:FF:000299">
    <property type="entry name" value="ABC transporter ATP-binding protein/permease"/>
    <property type="match status" value="1"/>
</dbReference>
<sequence>MTDSQQTDLPTALRKARDAARMPRAIPLNEVDGVFVVEEGAADVFAVDPDTQIYGPLHHLMRLAGGDAFTGLADVVWEGGAPDIIVVPAPGCRLAATEEGPSGAGVDAWIGRLLAACPSALPPRGIAPLRAGQHVSIPEGAAVCAAGALLWLETDGVLKSGDGRELGPGLAPLTADFWVQAQAPVTARVHDSAALAEAGWLQRGRAEALRVALAGIATMLATNRLVGRDDVGRRDQAAELRLKAASGEVAALLDHRAKQPAGTLEPDALARCAARVAAADGIRLKAQRSLVKGERGEAIAAIARANHVRCRRARLPEEWWRGDHGAFLAFTESGEPACLIPGRFGYRHIDSEGRERKVGRQFAETLAPEAYIFYRPLPDGKVTSRMLLGFVFRNNVRAFATILIASACAALLALLTPLVSGHIFDTIIPKAEYDQLRQVTIVLVAAAFATLGFGTARALTQLRMRGRIDAVVQSAVWDRLLRLPASFFQQYEVGDLANRASGINALSRALSGSTLSVLFSGLFSTVSLAMMFYYQPMLAGIAVGFVVFVILISSAFAYLQLLYQREQYELRGKLSARTFQFVSGIATLKVNGAERLAFADWTERFARDMHFRLRSNVLSYSEGLLTSGVLIVFHIVALAVFAFYVEDVSTGTFIAFNTAFGQFYGGLSGFAGAFVTLMSLKPLYERTEPILAGEPEVSGAKIDPGELSGRIVIAHASFAYEAADRPILDDVSLDIRPGEFVAVVGPSGSGKSTLLRLLLGFATPQKGGVAYDGHDLEKVDPAALRRQIGVVLQDGKLLTGSIRDNITANGIYTEADIWQAVRDSGLERDIRAMPMGLQTPVGEGAATFSGGQKQRLLIARALVRKPRIVLFDEATSALDNVTQAEVSAALERMKATRIIIAHRLSTIRHADRIHVLENGRIVESGSFDELLARDGAFTALANRQLA</sequence>
<proteinExistence type="inferred from homology"/>
<feature type="transmembrane region" description="Helical" evidence="10">
    <location>
        <begin position="515"/>
        <end position="534"/>
    </location>
</feature>
<dbReference type="Gene3D" id="3.40.50.300">
    <property type="entry name" value="P-loop containing nucleotide triphosphate hydrolases"/>
    <property type="match status" value="1"/>
</dbReference>
<evidence type="ECO:0000259" key="11">
    <source>
        <dbReference type="PROSITE" id="PS50893"/>
    </source>
</evidence>
<dbReference type="InterPro" id="IPR003439">
    <property type="entry name" value="ABC_transporter-like_ATP-bd"/>
</dbReference>
<accession>A0A1U9Z2V4</accession>
<dbReference type="Gene3D" id="1.20.1560.10">
    <property type="entry name" value="ABC transporter type 1, transmembrane domain"/>
    <property type="match status" value="1"/>
</dbReference>
<feature type="transmembrane region" description="Helical" evidence="10">
    <location>
        <begin position="439"/>
        <end position="459"/>
    </location>
</feature>
<feature type="transmembrane region" description="Helical" evidence="10">
    <location>
        <begin position="617"/>
        <end position="643"/>
    </location>
</feature>
<dbReference type="InterPro" id="IPR036640">
    <property type="entry name" value="ABC1_TM_sf"/>
</dbReference>
<evidence type="ECO:0000256" key="8">
    <source>
        <dbReference type="ARBA" id="ARBA00022989"/>
    </source>
</evidence>
<dbReference type="InterPro" id="IPR039421">
    <property type="entry name" value="Type_1_exporter"/>
</dbReference>
<protein>
    <submittedName>
        <fullName evidence="13">Alpha-hemolysin translocation ATP-binding protein HlyB</fullName>
    </submittedName>
</protein>
<keyword evidence="3" id="KW-0813">Transport</keyword>
<evidence type="ECO:0000256" key="10">
    <source>
        <dbReference type="SAM" id="Phobius"/>
    </source>
</evidence>
<dbReference type="Pfam" id="PF00664">
    <property type="entry name" value="ABC_membrane"/>
    <property type="match status" value="1"/>
</dbReference>
<dbReference type="Pfam" id="PF00005">
    <property type="entry name" value="ABC_tran"/>
    <property type="match status" value="1"/>
</dbReference>
<feature type="transmembrane region" description="Helical" evidence="10">
    <location>
        <begin position="663"/>
        <end position="680"/>
    </location>
</feature>
<evidence type="ECO:0000256" key="9">
    <source>
        <dbReference type="ARBA" id="ARBA00023136"/>
    </source>
</evidence>
<keyword evidence="4" id="KW-1003">Cell membrane</keyword>